<feature type="signal peptide" evidence="1">
    <location>
        <begin position="1"/>
        <end position="17"/>
    </location>
</feature>
<evidence type="ECO:0000313" key="3">
    <source>
        <dbReference type="Proteomes" id="UP000678499"/>
    </source>
</evidence>
<dbReference type="EMBL" id="CAJPEX010013954">
    <property type="protein sequence ID" value="CAG0925524.1"/>
    <property type="molecule type" value="Genomic_DNA"/>
</dbReference>
<dbReference type="EMBL" id="OA895991">
    <property type="protein sequence ID" value="CAD7285372.1"/>
    <property type="molecule type" value="Genomic_DNA"/>
</dbReference>
<protein>
    <submittedName>
        <fullName evidence="2">Uncharacterized protein</fullName>
    </submittedName>
</protein>
<proteinExistence type="predicted"/>
<evidence type="ECO:0000256" key="1">
    <source>
        <dbReference type="SAM" id="SignalP"/>
    </source>
</evidence>
<accession>A0A7R9C248</accession>
<sequence>MAFLSMLVLLIVGVVAAGADCGPEDGVFKCRDVCGEEVRDAGGYGRWVTFVGSTLFLDCVCPADLKEVKLVSPTVCVGR</sequence>
<gene>
    <name evidence="2" type="ORF">NMOB1V02_LOCUS12974</name>
</gene>
<keyword evidence="1" id="KW-0732">Signal</keyword>
<feature type="chain" id="PRO_5036403145" evidence="1">
    <location>
        <begin position="18"/>
        <end position="79"/>
    </location>
</feature>
<name>A0A7R9C248_9CRUS</name>
<dbReference type="Proteomes" id="UP000678499">
    <property type="component" value="Unassembled WGS sequence"/>
</dbReference>
<dbReference type="AlphaFoldDB" id="A0A7R9C248"/>
<reference evidence="2" key="1">
    <citation type="submission" date="2020-11" db="EMBL/GenBank/DDBJ databases">
        <authorList>
            <person name="Tran Van P."/>
        </authorList>
    </citation>
    <scope>NUCLEOTIDE SEQUENCE</scope>
</reference>
<organism evidence="2">
    <name type="scientific">Notodromas monacha</name>
    <dbReference type="NCBI Taxonomy" id="399045"/>
    <lineage>
        <taxon>Eukaryota</taxon>
        <taxon>Metazoa</taxon>
        <taxon>Ecdysozoa</taxon>
        <taxon>Arthropoda</taxon>
        <taxon>Crustacea</taxon>
        <taxon>Oligostraca</taxon>
        <taxon>Ostracoda</taxon>
        <taxon>Podocopa</taxon>
        <taxon>Podocopida</taxon>
        <taxon>Cypridocopina</taxon>
        <taxon>Cypridoidea</taxon>
        <taxon>Cyprididae</taxon>
        <taxon>Notodromas</taxon>
    </lineage>
</organism>
<keyword evidence="3" id="KW-1185">Reference proteome</keyword>
<evidence type="ECO:0000313" key="2">
    <source>
        <dbReference type="EMBL" id="CAD7285372.1"/>
    </source>
</evidence>